<feature type="domain" description="Calcineurin-like phosphoesterase" evidence="12">
    <location>
        <begin position="158"/>
        <end position="355"/>
    </location>
</feature>
<keyword evidence="9" id="KW-0408">Iron</keyword>
<keyword evidence="6 11" id="KW-0732">Signal</keyword>
<keyword evidence="8" id="KW-0862">Zinc</keyword>
<keyword evidence="10" id="KW-0325">Glycoprotein</keyword>
<dbReference type="Pfam" id="PF00149">
    <property type="entry name" value="Metallophos"/>
    <property type="match status" value="1"/>
</dbReference>
<dbReference type="GO" id="GO:0046872">
    <property type="term" value="F:metal ion binding"/>
    <property type="evidence" value="ECO:0007669"/>
    <property type="project" value="UniProtKB-KW"/>
</dbReference>
<accession>A0AAV0HVY6</accession>
<evidence type="ECO:0000256" key="11">
    <source>
        <dbReference type="RuleBase" id="RU361203"/>
    </source>
</evidence>
<dbReference type="CDD" id="cd00839">
    <property type="entry name" value="MPP_PAPs"/>
    <property type="match status" value="1"/>
</dbReference>
<keyword evidence="16" id="KW-1185">Reference proteome</keyword>
<evidence type="ECO:0000259" key="13">
    <source>
        <dbReference type="Pfam" id="PF14008"/>
    </source>
</evidence>
<dbReference type="FunFam" id="2.60.40.380:FF:000001">
    <property type="entry name" value="Fe(3+)-Zn(2+) purple acid phosphatase"/>
    <property type="match status" value="1"/>
</dbReference>
<dbReference type="InterPro" id="IPR015914">
    <property type="entry name" value="PAPs_N"/>
</dbReference>
<dbReference type="AlphaFoldDB" id="A0AAV0HVY6"/>
<evidence type="ECO:0000259" key="14">
    <source>
        <dbReference type="Pfam" id="PF16656"/>
    </source>
</evidence>
<feature type="signal peptide" evidence="11">
    <location>
        <begin position="1"/>
        <end position="24"/>
    </location>
</feature>
<dbReference type="Pfam" id="PF16656">
    <property type="entry name" value="Pur_ac_phosph_N"/>
    <property type="match status" value="1"/>
</dbReference>
<reference evidence="15" key="1">
    <citation type="submission" date="2022-08" db="EMBL/GenBank/DDBJ databases">
        <authorList>
            <person name="Gutierrez-Valencia J."/>
        </authorList>
    </citation>
    <scope>NUCLEOTIDE SEQUENCE</scope>
</reference>
<protein>
    <recommendedName>
        <fullName evidence="11">Purple acid phosphatase</fullName>
        <ecNumber evidence="11">3.1.3.2</ecNumber>
    </recommendedName>
</protein>
<evidence type="ECO:0000313" key="15">
    <source>
        <dbReference type="EMBL" id="CAI0389038.1"/>
    </source>
</evidence>
<dbReference type="PANTHER" id="PTHR22953:SF55">
    <property type="entry name" value="BIFUNCTIONAL PURPLE ACID PHOSPHATASE 26"/>
    <property type="match status" value="1"/>
</dbReference>
<organism evidence="15 16">
    <name type="scientific">Linum tenue</name>
    <dbReference type="NCBI Taxonomy" id="586396"/>
    <lineage>
        <taxon>Eukaryota</taxon>
        <taxon>Viridiplantae</taxon>
        <taxon>Streptophyta</taxon>
        <taxon>Embryophyta</taxon>
        <taxon>Tracheophyta</taxon>
        <taxon>Spermatophyta</taxon>
        <taxon>Magnoliopsida</taxon>
        <taxon>eudicotyledons</taxon>
        <taxon>Gunneridae</taxon>
        <taxon>Pentapetalae</taxon>
        <taxon>rosids</taxon>
        <taxon>fabids</taxon>
        <taxon>Malpighiales</taxon>
        <taxon>Linaceae</taxon>
        <taxon>Linum</taxon>
    </lineage>
</organism>
<comment type="caution">
    <text evidence="15">The sequence shown here is derived from an EMBL/GenBank/DDBJ whole genome shotgun (WGS) entry which is preliminary data.</text>
</comment>
<dbReference type="InterPro" id="IPR041792">
    <property type="entry name" value="MPP_PAP"/>
</dbReference>
<comment type="cofactor">
    <cofactor evidence="2">
        <name>Zn(2+)</name>
        <dbReference type="ChEBI" id="CHEBI:29105"/>
    </cofactor>
</comment>
<dbReference type="InterPro" id="IPR008963">
    <property type="entry name" value="Purple_acid_Pase-like_N"/>
</dbReference>
<feature type="chain" id="PRO_5043099722" description="Purple acid phosphatase" evidence="11">
    <location>
        <begin position="25"/>
        <end position="484"/>
    </location>
</feature>
<dbReference type="Pfam" id="PF14008">
    <property type="entry name" value="Metallophos_C"/>
    <property type="match status" value="1"/>
</dbReference>
<dbReference type="Gene3D" id="3.60.21.10">
    <property type="match status" value="1"/>
</dbReference>
<evidence type="ECO:0000256" key="1">
    <source>
        <dbReference type="ARBA" id="ARBA00000032"/>
    </source>
</evidence>
<sequence>MKQFWVGLVTAFFLFLSGLNNGNAKMTSTFVRSEWPSTDIPLDNQAFAVPKGRNAPQQVHITQGDYEGKAVIISWVTPDEPGSLKVQYGKSEKKYDLTAEGTVSNYSFYKYKSGYIHECLLDGLEYATKYYYKLGDDESSREFWFQTPPEIHPDAPYKFGIIGDLGQTYNSLSTLQHYMQSGADAVLFVGDLSYSDRYQYNDVGIRWDTWGRFVEQSTAYQPWMWSAGNHEIEFMPYMDEVVPFRNFLHRYPTPYLASKSTNPLWYAIKRASAHIIVLSSYSPFVKYTPQWTWLEEELKKVDREKTPWLIVLMHAPIYNSNEAHFMEGESMRAAFETWFVQYRVDVIFAGHVHAYERSYRISNIQYNVTSGDRYPIPDKSAPVYITVGDGGNQEGLAGSRFLEPQPDYSAFREASYGHSMLEIKNRTHALYHWNRNDDGKKVPTDAFVLHNQYWGGNLRRRKLNKHHLRSTIQPITAKFLLDSE</sequence>
<dbReference type="Proteomes" id="UP001154282">
    <property type="component" value="Unassembled WGS sequence"/>
</dbReference>
<dbReference type="InterPro" id="IPR029052">
    <property type="entry name" value="Metallo-depent_PP-like"/>
</dbReference>
<keyword evidence="5" id="KW-0479">Metal-binding</keyword>
<evidence type="ECO:0000256" key="5">
    <source>
        <dbReference type="ARBA" id="ARBA00022723"/>
    </source>
</evidence>
<comment type="cofactor">
    <cofactor evidence="3">
        <name>Fe cation</name>
        <dbReference type="ChEBI" id="CHEBI:24875"/>
    </cofactor>
</comment>
<evidence type="ECO:0000256" key="9">
    <source>
        <dbReference type="ARBA" id="ARBA00023004"/>
    </source>
</evidence>
<gene>
    <name evidence="15" type="ORF">LITE_LOCUS6065</name>
</gene>
<evidence type="ECO:0000256" key="6">
    <source>
        <dbReference type="ARBA" id="ARBA00022729"/>
    </source>
</evidence>
<feature type="domain" description="Purple acid phosphatase N-terminal" evidence="14">
    <location>
        <begin position="56"/>
        <end position="147"/>
    </location>
</feature>
<dbReference type="GO" id="GO:0003993">
    <property type="term" value="F:acid phosphatase activity"/>
    <property type="evidence" value="ECO:0007669"/>
    <property type="project" value="UniProtKB-EC"/>
</dbReference>
<evidence type="ECO:0000256" key="7">
    <source>
        <dbReference type="ARBA" id="ARBA00022801"/>
    </source>
</evidence>
<proteinExistence type="inferred from homology"/>
<evidence type="ECO:0000256" key="2">
    <source>
        <dbReference type="ARBA" id="ARBA00001947"/>
    </source>
</evidence>
<keyword evidence="7 11" id="KW-0378">Hydrolase</keyword>
<evidence type="ECO:0000256" key="4">
    <source>
        <dbReference type="ARBA" id="ARBA00008723"/>
    </source>
</evidence>
<evidence type="ECO:0000313" key="16">
    <source>
        <dbReference type="Proteomes" id="UP001154282"/>
    </source>
</evidence>
<dbReference type="EMBL" id="CAMGYJ010000003">
    <property type="protein sequence ID" value="CAI0389038.1"/>
    <property type="molecule type" value="Genomic_DNA"/>
</dbReference>
<evidence type="ECO:0000256" key="10">
    <source>
        <dbReference type="ARBA" id="ARBA00023180"/>
    </source>
</evidence>
<dbReference type="Gene3D" id="2.60.40.380">
    <property type="entry name" value="Purple acid phosphatase-like, N-terminal"/>
    <property type="match status" value="1"/>
</dbReference>
<comment type="catalytic activity">
    <reaction evidence="1 11">
        <text>a phosphate monoester + H2O = an alcohol + phosphate</text>
        <dbReference type="Rhea" id="RHEA:15017"/>
        <dbReference type="ChEBI" id="CHEBI:15377"/>
        <dbReference type="ChEBI" id="CHEBI:30879"/>
        <dbReference type="ChEBI" id="CHEBI:43474"/>
        <dbReference type="ChEBI" id="CHEBI:67140"/>
        <dbReference type="EC" id="3.1.3.2"/>
    </reaction>
</comment>
<dbReference type="SUPFAM" id="SSF56300">
    <property type="entry name" value="Metallo-dependent phosphatases"/>
    <property type="match status" value="1"/>
</dbReference>
<dbReference type="SUPFAM" id="SSF49363">
    <property type="entry name" value="Purple acid phosphatase, N-terminal domain"/>
    <property type="match status" value="1"/>
</dbReference>
<evidence type="ECO:0000256" key="8">
    <source>
        <dbReference type="ARBA" id="ARBA00022833"/>
    </source>
</evidence>
<name>A0AAV0HVY6_9ROSI</name>
<comment type="similarity">
    <text evidence="4 11">Belongs to the metallophosphoesterase superfamily. Purple acid phosphatase family.</text>
</comment>
<dbReference type="PANTHER" id="PTHR22953">
    <property type="entry name" value="ACID PHOSPHATASE RELATED"/>
    <property type="match status" value="1"/>
</dbReference>
<evidence type="ECO:0000256" key="3">
    <source>
        <dbReference type="ARBA" id="ARBA00001962"/>
    </source>
</evidence>
<dbReference type="InterPro" id="IPR025733">
    <property type="entry name" value="PAPs_C"/>
</dbReference>
<evidence type="ECO:0000259" key="12">
    <source>
        <dbReference type="Pfam" id="PF00149"/>
    </source>
</evidence>
<dbReference type="EC" id="3.1.3.2" evidence="11"/>
<feature type="domain" description="Purple acid phosphatase C-terminal" evidence="13">
    <location>
        <begin position="381"/>
        <end position="440"/>
    </location>
</feature>
<dbReference type="InterPro" id="IPR039331">
    <property type="entry name" value="PAPs-like"/>
</dbReference>
<dbReference type="InterPro" id="IPR004843">
    <property type="entry name" value="Calcineurin-like_PHP"/>
</dbReference>
<dbReference type="FunFam" id="3.60.21.10:FF:000034">
    <property type="entry name" value="Fe(3+)-Zn(2+) purple acid phosphatase"/>
    <property type="match status" value="1"/>
</dbReference>